<dbReference type="Pfam" id="PF04203">
    <property type="entry name" value="Sortase"/>
    <property type="match status" value="1"/>
</dbReference>
<dbReference type="InterPro" id="IPR005754">
    <property type="entry name" value="Sortase"/>
</dbReference>
<dbReference type="RefSeq" id="WP_181243381.1">
    <property type="nucleotide sequence ID" value="NZ_PVTL01000005.1"/>
</dbReference>
<protein>
    <submittedName>
        <fullName evidence="4">LPXTG-site transpeptidase (Sortase) family protein</fullName>
    </submittedName>
</protein>
<evidence type="ECO:0000256" key="3">
    <source>
        <dbReference type="SAM" id="Phobius"/>
    </source>
</evidence>
<dbReference type="Gene3D" id="2.40.260.10">
    <property type="entry name" value="Sortase"/>
    <property type="match status" value="1"/>
</dbReference>
<keyword evidence="5" id="KW-1185">Reference proteome</keyword>
<keyword evidence="3" id="KW-0472">Membrane</keyword>
<dbReference type="InterPro" id="IPR023365">
    <property type="entry name" value="Sortase_dom-sf"/>
</dbReference>
<reference evidence="4 5" key="1">
    <citation type="submission" date="2018-03" db="EMBL/GenBank/DDBJ databases">
        <title>Genomic Encyclopedia of Type Strains, Phase III (KMG-III): the genomes of soil and plant-associated and newly described type strains.</title>
        <authorList>
            <person name="Whitman W."/>
        </authorList>
    </citation>
    <scope>NUCLEOTIDE SEQUENCE [LARGE SCALE GENOMIC DNA]</scope>
    <source>
        <strain evidence="4 5">CGMCC 1.12484</strain>
    </source>
</reference>
<feature type="transmembrane region" description="Helical" evidence="3">
    <location>
        <begin position="306"/>
        <end position="331"/>
    </location>
</feature>
<organism evidence="4 5">
    <name type="scientific">Glaciihabitans tibetensis</name>
    <dbReference type="NCBI Taxonomy" id="1266600"/>
    <lineage>
        <taxon>Bacteria</taxon>
        <taxon>Bacillati</taxon>
        <taxon>Actinomycetota</taxon>
        <taxon>Actinomycetes</taxon>
        <taxon>Micrococcales</taxon>
        <taxon>Microbacteriaceae</taxon>
        <taxon>Glaciihabitans</taxon>
    </lineage>
</organism>
<dbReference type="SUPFAM" id="SSF63817">
    <property type="entry name" value="Sortase"/>
    <property type="match status" value="1"/>
</dbReference>
<dbReference type="InterPro" id="IPR042003">
    <property type="entry name" value="Sortase_E"/>
</dbReference>
<evidence type="ECO:0000256" key="2">
    <source>
        <dbReference type="SAM" id="MobiDB-lite"/>
    </source>
</evidence>
<sequence>MVDTATPTPMRDRVDSAKVTRPGIPPLRRGGPPPRRRTSYTLPTRPAVPRQLAPRDARWWIGAAVLVVSMLLIGFVVHATLFSWLQHSRSQDIAFQDLRTSLAKADIPVGQLDVNEDLVALGTPVSLLSIPEIGLTETVVEGSTASVLRTGPGHRRDSVMPGQAGTSVILGRQTTYGGPFRSVGQLVPGDEITITTGQGVHIYTVFGVRRNDDPLPEVLKAGAGRLELITADGLALFPGGALHIDAELTSDVQPTPTKVMTYQALPKDERAMGQDGEAWFAALTALAVFIGAGITLWWLWRSWGRWHTWLIGTPIMLALGVTTADAVMAALPNLI</sequence>
<evidence type="ECO:0000313" key="5">
    <source>
        <dbReference type="Proteomes" id="UP000237983"/>
    </source>
</evidence>
<keyword evidence="3" id="KW-0812">Transmembrane</keyword>
<evidence type="ECO:0000313" key="4">
    <source>
        <dbReference type="EMBL" id="PRY67930.1"/>
    </source>
</evidence>
<feature type="region of interest" description="Disordered" evidence="2">
    <location>
        <begin position="1"/>
        <end position="45"/>
    </location>
</feature>
<keyword evidence="3" id="KW-1133">Transmembrane helix</keyword>
<evidence type="ECO:0000256" key="1">
    <source>
        <dbReference type="ARBA" id="ARBA00022801"/>
    </source>
</evidence>
<dbReference type="EMBL" id="PVTL01000005">
    <property type="protein sequence ID" value="PRY67930.1"/>
    <property type="molecule type" value="Genomic_DNA"/>
</dbReference>
<dbReference type="AlphaFoldDB" id="A0A2T0VCM7"/>
<feature type="transmembrane region" description="Helical" evidence="3">
    <location>
        <begin position="278"/>
        <end position="300"/>
    </location>
</feature>
<accession>A0A2T0VCM7</accession>
<dbReference type="CDD" id="cd05830">
    <property type="entry name" value="Sortase_E"/>
    <property type="match status" value="1"/>
</dbReference>
<comment type="caution">
    <text evidence="4">The sequence shown here is derived from an EMBL/GenBank/DDBJ whole genome shotgun (WGS) entry which is preliminary data.</text>
</comment>
<gene>
    <name evidence="4" type="ORF">B0I08_10591</name>
</gene>
<feature type="transmembrane region" description="Helical" evidence="3">
    <location>
        <begin position="59"/>
        <end position="85"/>
    </location>
</feature>
<name>A0A2T0VCM7_9MICO</name>
<keyword evidence="1" id="KW-0378">Hydrolase</keyword>
<dbReference type="GO" id="GO:0016787">
    <property type="term" value="F:hydrolase activity"/>
    <property type="evidence" value="ECO:0007669"/>
    <property type="project" value="UniProtKB-KW"/>
</dbReference>
<proteinExistence type="predicted"/>
<dbReference type="Proteomes" id="UP000237983">
    <property type="component" value="Unassembled WGS sequence"/>
</dbReference>